<dbReference type="AlphaFoldDB" id="A0A0M9A9V2"/>
<reference evidence="2 3" key="1">
    <citation type="submission" date="2015-07" db="EMBL/GenBank/DDBJ databases">
        <title>The genome of Melipona quadrifasciata.</title>
        <authorList>
            <person name="Pan H."/>
            <person name="Kapheim K."/>
        </authorList>
    </citation>
    <scope>NUCLEOTIDE SEQUENCE [LARGE SCALE GENOMIC DNA]</scope>
    <source>
        <strain evidence="2">0111107301</strain>
        <tissue evidence="2">Whole body</tissue>
    </source>
</reference>
<gene>
    <name evidence="2" type="ORF">WN51_08662</name>
</gene>
<protein>
    <submittedName>
        <fullName evidence="2">Uncharacterized protein</fullName>
    </submittedName>
</protein>
<feature type="compositionally biased region" description="Basic and acidic residues" evidence="1">
    <location>
        <begin position="1"/>
        <end position="26"/>
    </location>
</feature>
<evidence type="ECO:0000313" key="3">
    <source>
        <dbReference type="Proteomes" id="UP000053105"/>
    </source>
</evidence>
<accession>A0A0M9A9V2</accession>
<sequence length="109" mass="11962">MAAERGREDPAPGNDESFRGIKREPTKSTNWPAAVLNDHFDRSDGPSSSLTFLCRYLCVVLTRVSSLGDVISIEQVNYRDNGGKAGDHCRMGKDAFGGTQEQRTQLTAE</sequence>
<keyword evidence="3" id="KW-1185">Reference proteome</keyword>
<evidence type="ECO:0000313" key="2">
    <source>
        <dbReference type="EMBL" id="KOX78903.1"/>
    </source>
</evidence>
<proteinExistence type="predicted"/>
<dbReference type="Proteomes" id="UP000053105">
    <property type="component" value="Unassembled WGS sequence"/>
</dbReference>
<evidence type="ECO:0000256" key="1">
    <source>
        <dbReference type="SAM" id="MobiDB-lite"/>
    </source>
</evidence>
<feature type="region of interest" description="Disordered" evidence="1">
    <location>
        <begin position="1"/>
        <end position="30"/>
    </location>
</feature>
<organism evidence="2 3">
    <name type="scientific">Melipona quadrifasciata</name>
    <dbReference type="NCBI Taxonomy" id="166423"/>
    <lineage>
        <taxon>Eukaryota</taxon>
        <taxon>Metazoa</taxon>
        <taxon>Ecdysozoa</taxon>
        <taxon>Arthropoda</taxon>
        <taxon>Hexapoda</taxon>
        <taxon>Insecta</taxon>
        <taxon>Pterygota</taxon>
        <taxon>Neoptera</taxon>
        <taxon>Endopterygota</taxon>
        <taxon>Hymenoptera</taxon>
        <taxon>Apocrita</taxon>
        <taxon>Aculeata</taxon>
        <taxon>Apoidea</taxon>
        <taxon>Anthophila</taxon>
        <taxon>Apidae</taxon>
        <taxon>Melipona</taxon>
    </lineage>
</organism>
<dbReference type="EMBL" id="KQ435719">
    <property type="protein sequence ID" value="KOX78903.1"/>
    <property type="molecule type" value="Genomic_DNA"/>
</dbReference>
<name>A0A0M9A9V2_9HYME</name>